<dbReference type="PROSITE" id="PS50048">
    <property type="entry name" value="ZN2_CY6_FUNGAL_2"/>
    <property type="match status" value="1"/>
</dbReference>
<dbReference type="SUPFAM" id="SSF57701">
    <property type="entry name" value="Zn2/Cys6 DNA-binding domain"/>
    <property type="match status" value="1"/>
</dbReference>
<dbReference type="HOGENOM" id="CLU_011409_6_0_1"/>
<keyword evidence="1" id="KW-0479">Metal-binding</keyword>
<name>A0A0D1Z7S7_9EURO</name>
<dbReference type="GO" id="GO:0000981">
    <property type="term" value="F:DNA-binding transcription factor activity, RNA polymerase II-specific"/>
    <property type="evidence" value="ECO:0007669"/>
    <property type="project" value="InterPro"/>
</dbReference>
<dbReference type="RefSeq" id="XP_016243912.1">
    <property type="nucleotide sequence ID" value="XM_016399350.1"/>
</dbReference>
<sequence length="628" mass="70032">MIRIGKNKVRTGCFTCKRRRVKCDESRPSCNRCIKAGKPCEGYANDPGSGRGSDLVRFVVYTPHTPTPLLSEHPDLDWSERRALSYFQDRTALELAGAFQPDFWLATILPLARQESSIRHALIALSSMHEHFAGVDHFSPTRGVDFALNHYGKAMRDVVKFNQIRSEQAFDYALVTCALFSAFESLQGQYHEACNHAASGIKILAEEQRRPGSNAKQTLVPREDLTRFFIALGRQIMEIGDPNFPGPRPELYHTETEMAMPDQFTSHEHALRHMESLLAELVEYAERADTIANEGPISDDVALALLTEFHAIKIQFGKWQAAFDRFSSVDSNEYSKETPDSSSSTSSSPSADHSRPRSPAFLILRAYQALMIAFLARIEINDEAAFNDYGPQFWMALEAVEEFIRCTSTFVNPVDGRKSPRPPPSDQTTTASTSNASSASRSLSQSSPSQQPLIVRPTFSLALGIVPTLFLIASRTFDIPLREKALSLLRMCNRREGLWDSRLAASVVDRVIELRDEASKTGCSQLPTDADMDHATQTTATAPNPEVQGTDSRSPDVGGRSANAVEFKLLDIKFLPGKRCVFRYAFATKHGQREGTPIPMLSTEVPTHVPGASVHSLREFWEELRWEE</sequence>
<protein>
    <recommendedName>
        <fullName evidence="8">Zn(2)-C6 fungal-type domain-containing protein</fullName>
    </recommendedName>
</protein>
<organism evidence="9 10">
    <name type="scientific">Cladophialophora immunda</name>
    <dbReference type="NCBI Taxonomy" id="569365"/>
    <lineage>
        <taxon>Eukaryota</taxon>
        <taxon>Fungi</taxon>
        <taxon>Dikarya</taxon>
        <taxon>Ascomycota</taxon>
        <taxon>Pezizomycotina</taxon>
        <taxon>Eurotiomycetes</taxon>
        <taxon>Chaetothyriomycetidae</taxon>
        <taxon>Chaetothyriales</taxon>
        <taxon>Herpotrichiellaceae</taxon>
        <taxon>Cladophialophora</taxon>
    </lineage>
</organism>
<evidence type="ECO:0000256" key="1">
    <source>
        <dbReference type="ARBA" id="ARBA00022723"/>
    </source>
</evidence>
<dbReference type="OrthoDB" id="2593732at2759"/>
<dbReference type="Gene3D" id="4.10.240.10">
    <property type="entry name" value="Zn(2)-C6 fungal-type DNA-binding domain"/>
    <property type="match status" value="1"/>
</dbReference>
<keyword evidence="10" id="KW-1185">Reference proteome</keyword>
<keyword evidence="4" id="KW-0238">DNA-binding</keyword>
<dbReference type="InterPro" id="IPR001138">
    <property type="entry name" value="Zn2Cys6_DnaBD"/>
</dbReference>
<evidence type="ECO:0000256" key="5">
    <source>
        <dbReference type="ARBA" id="ARBA00023163"/>
    </source>
</evidence>
<dbReference type="InterPro" id="IPR052360">
    <property type="entry name" value="Transcr_Regulatory_Proteins"/>
</dbReference>
<dbReference type="CDD" id="cd00067">
    <property type="entry name" value="GAL4"/>
    <property type="match status" value="1"/>
</dbReference>
<dbReference type="GO" id="GO:0003677">
    <property type="term" value="F:DNA binding"/>
    <property type="evidence" value="ECO:0007669"/>
    <property type="project" value="UniProtKB-KW"/>
</dbReference>
<keyword evidence="5" id="KW-0804">Transcription</keyword>
<dbReference type="Pfam" id="PF00172">
    <property type="entry name" value="Zn_clus"/>
    <property type="match status" value="1"/>
</dbReference>
<evidence type="ECO:0000256" key="2">
    <source>
        <dbReference type="ARBA" id="ARBA00022833"/>
    </source>
</evidence>
<dbReference type="VEuPathDB" id="FungiDB:PV07_11875"/>
<dbReference type="InterPro" id="IPR036864">
    <property type="entry name" value="Zn2-C6_fun-type_DNA-bd_sf"/>
</dbReference>
<dbReference type="EMBL" id="KN847046">
    <property type="protein sequence ID" value="KIW23696.1"/>
    <property type="molecule type" value="Genomic_DNA"/>
</dbReference>
<dbReference type="PANTHER" id="PTHR36206">
    <property type="entry name" value="ASPERCRYPTIN BIOSYNTHESIS CLUSTER-SPECIFIC TRANSCRIPTION REGULATOR ATNN-RELATED"/>
    <property type="match status" value="1"/>
</dbReference>
<dbReference type="PANTHER" id="PTHR36206:SF12">
    <property type="entry name" value="ASPERCRYPTIN BIOSYNTHESIS CLUSTER-SPECIFIC TRANSCRIPTION REGULATOR ATNN-RELATED"/>
    <property type="match status" value="1"/>
</dbReference>
<feature type="domain" description="Zn(2)-C6 fungal-type" evidence="8">
    <location>
        <begin position="12"/>
        <end position="40"/>
    </location>
</feature>
<accession>A0A0D1Z7S7</accession>
<feature type="region of interest" description="Disordered" evidence="7">
    <location>
        <begin position="414"/>
        <end position="450"/>
    </location>
</feature>
<evidence type="ECO:0000259" key="8">
    <source>
        <dbReference type="PROSITE" id="PS50048"/>
    </source>
</evidence>
<evidence type="ECO:0000256" key="7">
    <source>
        <dbReference type="SAM" id="MobiDB-lite"/>
    </source>
</evidence>
<evidence type="ECO:0000256" key="3">
    <source>
        <dbReference type="ARBA" id="ARBA00023015"/>
    </source>
</evidence>
<evidence type="ECO:0000256" key="4">
    <source>
        <dbReference type="ARBA" id="ARBA00023125"/>
    </source>
</evidence>
<evidence type="ECO:0000313" key="10">
    <source>
        <dbReference type="Proteomes" id="UP000054466"/>
    </source>
</evidence>
<dbReference type="Proteomes" id="UP000054466">
    <property type="component" value="Unassembled WGS sequence"/>
</dbReference>
<dbReference type="GeneID" id="27351069"/>
<feature type="region of interest" description="Disordered" evidence="7">
    <location>
        <begin position="536"/>
        <end position="558"/>
    </location>
</feature>
<evidence type="ECO:0000313" key="9">
    <source>
        <dbReference type="EMBL" id="KIW23696.1"/>
    </source>
</evidence>
<keyword evidence="2" id="KW-0862">Zinc</keyword>
<dbReference type="SMART" id="SM00066">
    <property type="entry name" value="GAL4"/>
    <property type="match status" value="1"/>
</dbReference>
<keyword evidence="6" id="KW-0539">Nucleus</keyword>
<dbReference type="AlphaFoldDB" id="A0A0D1Z7S7"/>
<feature type="region of interest" description="Disordered" evidence="7">
    <location>
        <begin position="332"/>
        <end position="355"/>
    </location>
</feature>
<proteinExistence type="predicted"/>
<feature type="compositionally biased region" description="Low complexity" evidence="7">
    <location>
        <begin position="340"/>
        <end position="351"/>
    </location>
</feature>
<dbReference type="GO" id="GO:0008270">
    <property type="term" value="F:zinc ion binding"/>
    <property type="evidence" value="ECO:0007669"/>
    <property type="project" value="InterPro"/>
</dbReference>
<reference evidence="9 10" key="1">
    <citation type="submission" date="2015-01" db="EMBL/GenBank/DDBJ databases">
        <title>The Genome Sequence of Cladophialophora immunda CBS83496.</title>
        <authorList>
            <consortium name="The Broad Institute Genomics Platform"/>
            <person name="Cuomo C."/>
            <person name="de Hoog S."/>
            <person name="Gorbushina A."/>
            <person name="Stielow B."/>
            <person name="Teixiera M."/>
            <person name="Abouelleil A."/>
            <person name="Chapman S.B."/>
            <person name="Priest M."/>
            <person name="Young S.K."/>
            <person name="Wortman J."/>
            <person name="Nusbaum C."/>
            <person name="Birren B."/>
        </authorList>
    </citation>
    <scope>NUCLEOTIDE SEQUENCE [LARGE SCALE GENOMIC DNA]</scope>
    <source>
        <strain evidence="9 10">CBS 83496</strain>
    </source>
</reference>
<feature type="compositionally biased region" description="Low complexity" evidence="7">
    <location>
        <begin position="426"/>
        <end position="450"/>
    </location>
</feature>
<gene>
    <name evidence="9" type="ORF">PV07_11875</name>
</gene>
<evidence type="ECO:0000256" key="6">
    <source>
        <dbReference type="ARBA" id="ARBA00023242"/>
    </source>
</evidence>
<feature type="compositionally biased region" description="Polar residues" evidence="7">
    <location>
        <begin position="536"/>
        <end position="552"/>
    </location>
</feature>
<keyword evidence="3" id="KW-0805">Transcription regulation</keyword>
<dbReference type="PROSITE" id="PS00463">
    <property type="entry name" value="ZN2_CY6_FUNGAL_1"/>
    <property type="match status" value="1"/>
</dbReference>